<dbReference type="GO" id="GO:0016787">
    <property type="term" value="F:hydrolase activity"/>
    <property type="evidence" value="ECO:0007669"/>
    <property type="project" value="UniProtKB-KW"/>
</dbReference>
<organism evidence="2">
    <name type="scientific">Acerihabitans sp. KWT182</name>
    <dbReference type="NCBI Taxonomy" id="3157919"/>
    <lineage>
        <taxon>Bacteria</taxon>
        <taxon>Pseudomonadati</taxon>
        <taxon>Pseudomonadota</taxon>
        <taxon>Gammaproteobacteria</taxon>
        <taxon>Enterobacterales</taxon>
        <taxon>Pectobacteriaceae</taxon>
        <taxon>Acerihabitans</taxon>
    </lineage>
</organism>
<proteinExistence type="predicted"/>
<dbReference type="InterPro" id="IPR029058">
    <property type="entry name" value="AB_hydrolase_fold"/>
</dbReference>
<protein>
    <submittedName>
        <fullName evidence="2">Alpha/beta hydrolase</fullName>
    </submittedName>
</protein>
<feature type="domain" description="AB hydrolase-1" evidence="1">
    <location>
        <begin position="28"/>
        <end position="269"/>
    </location>
</feature>
<sequence length="285" mass="31204">MSWKRGNIAGFAGTNLATIDFGGQGEGILLIHGMMGRATTWSTTAEWLTEHGKVIGYDARGHGLSDAPVGPYDRNAHVEDAAAVIKAYGLAPALVIGHSMGALTAWQLAGKHPELVRSVVIGDMAAVVPDVQVRWQAWLDEWPVPFDSIAAIRAYFGGDYFGKYMIGAHSERVHPAEGDYFVEVFAERQDGYWPLAGARNVLACREHWNNRDHTPELGRVRCPTLVVAGEHSYFPAEGSRRMAQALPVGEFKLVPDAGHVLHFDNPTAWRAAVEPFVRKTIGQRP</sequence>
<dbReference type="Pfam" id="PF12697">
    <property type="entry name" value="Abhydrolase_6"/>
    <property type="match status" value="1"/>
</dbReference>
<dbReference type="EMBL" id="CP157947">
    <property type="protein sequence ID" value="XBS70657.1"/>
    <property type="molecule type" value="Genomic_DNA"/>
</dbReference>
<dbReference type="InterPro" id="IPR050228">
    <property type="entry name" value="Carboxylesterase_BioH"/>
</dbReference>
<keyword evidence="2" id="KW-0378">Hydrolase</keyword>
<dbReference type="AlphaFoldDB" id="A0AAU7QBU7"/>
<dbReference type="PANTHER" id="PTHR43194">
    <property type="entry name" value="HYDROLASE ALPHA/BETA FOLD FAMILY"/>
    <property type="match status" value="1"/>
</dbReference>
<reference evidence="2" key="1">
    <citation type="submission" date="2024-06" db="EMBL/GenBank/DDBJ databases">
        <authorList>
            <person name="Coelho C."/>
            <person name="Bento M."/>
            <person name="Garcia E."/>
            <person name="Camelo A."/>
            <person name="Brandao I."/>
            <person name="Espirito Santo C."/>
            <person name="Trovao J."/>
            <person name="Verissimo A."/>
            <person name="Costa J."/>
            <person name="Tiago I."/>
        </authorList>
    </citation>
    <scope>NUCLEOTIDE SEQUENCE</scope>
    <source>
        <strain evidence="2">KWT182</strain>
    </source>
</reference>
<dbReference type="SUPFAM" id="SSF53474">
    <property type="entry name" value="alpha/beta-Hydrolases"/>
    <property type="match status" value="1"/>
</dbReference>
<dbReference type="PANTHER" id="PTHR43194:SF2">
    <property type="entry name" value="PEROXISOMAL MEMBRANE PROTEIN LPX1"/>
    <property type="match status" value="1"/>
</dbReference>
<accession>A0AAU7QBU7</accession>
<dbReference type="Gene3D" id="3.40.50.1820">
    <property type="entry name" value="alpha/beta hydrolase"/>
    <property type="match status" value="1"/>
</dbReference>
<dbReference type="InterPro" id="IPR000073">
    <property type="entry name" value="AB_hydrolase_1"/>
</dbReference>
<name>A0AAU7QBU7_9GAMM</name>
<evidence type="ECO:0000259" key="1">
    <source>
        <dbReference type="Pfam" id="PF12697"/>
    </source>
</evidence>
<gene>
    <name evidence="2" type="ORF">ABK905_05755</name>
</gene>
<evidence type="ECO:0000313" key="2">
    <source>
        <dbReference type="EMBL" id="XBS70657.1"/>
    </source>
</evidence>